<feature type="compositionally biased region" description="Basic and acidic residues" evidence="2">
    <location>
        <begin position="370"/>
        <end position="397"/>
    </location>
</feature>
<feature type="region of interest" description="Disordered" evidence="2">
    <location>
        <begin position="370"/>
        <end position="415"/>
    </location>
</feature>
<dbReference type="GO" id="GO:0010073">
    <property type="term" value="P:meristem maintenance"/>
    <property type="evidence" value="ECO:0007669"/>
    <property type="project" value="InterPro"/>
</dbReference>
<dbReference type="PANTHER" id="PTHR46033:SF62">
    <property type="entry name" value="AMINOTRANSFERASE-LIKE PLANT MOBILE DOMAIN-CONTAINING PROTEIN"/>
    <property type="match status" value="1"/>
</dbReference>
<feature type="compositionally biased region" description="Low complexity" evidence="2">
    <location>
        <begin position="403"/>
        <end position="415"/>
    </location>
</feature>
<evidence type="ECO:0000313" key="5">
    <source>
        <dbReference type="Proteomes" id="UP000829196"/>
    </source>
</evidence>
<accession>A0A8T3ANJ6</accession>
<dbReference type="SMART" id="SM00343">
    <property type="entry name" value="ZnF_C2HC"/>
    <property type="match status" value="1"/>
</dbReference>
<keyword evidence="5" id="KW-1185">Reference proteome</keyword>
<dbReference type="Pfam" id="PF03732">
    <property type="entry name" value="Retrotrans_gag"/>
    <property type="match status" value="1"/>
</dbReference>
<comment type="caution">
    <text evidence="4">The sequence shown here is derived from an EMBL/GenBank/DDBJ whole genome shotgun (WGS) entry which is preliminary data.</text>
</comment>
<dbReference type="AlphaFoldDB" id="A0A8T3ANJ6"/>
<dbReference type="GO" id="GO:0003676">
    <property type="term" value="F:nucleic acid binding"/>
    <property type="evidence" value="ECO:0007669"/>
    <property type="project" value="InterPro"/>
</dbReference>
<feature type="compositionally biased region" description="Low complexity" evidence="2">
    <location>
        <begin position="636"/>
        <end position="645"/>
    </location>
</feature>
<gene>
    <name evidence="4" type="ORF">KFK09_020825</name>
</gene>
<feature type="compositionally biased region" description="Polar residues" evidence="2">
    <location>
        <begin position="1112"/>
        <end position="1123"/>
    </location>
</feature>
<organism evidence="4 5">
    <name type="scientific">Dendrobium nobile</name>
    <name type="common">Orchid</name>
    <dbReference type="NCBI Taxonomy" id="94219"/>
    <lineage>
        <taxon>Eukaryota</taxon>
        <taxon>Viridiplantae</taxon>
        <taxon>Streptophyta</taxon>
        <taxon>Embryophyta</taxon>
        <taxon>Tracheophyta</taxon>
        <taxon>Spermatophyta</taxon>
        <taxon>Magnoliopsida</taxon>
        <taxon>Liliopsida</taxon>
        <taxon>Asparagales</taxon>
        <taxon>Orchidaceae</taxon>
        <taxon>Epidendroideae</taxon>
        <taxon>Malaxideae</taxon>
        <taxon>Dendrobiinae</taxon>
        <taxon>Dendrobium</taxon>
    </lineage>
</organism>
<dbReference type="EMBL" id="JAGYWB010000015">
    <property type="protein sequence ID" value="KAI0497594.1"/>
    <property type="molecule type" value="Genomic_DNA"/>
</dbReference>
<feature type="region of interest" description="Disordered" evidence="2">
    <location>
        <begin position="619"/>
        <end position="655"/>
    </location>
</feature>
<feature type="domain" description="CCHC-type" evidence="3">
    <location>
        <begin position="439"/>
        <end position="454"/>
    </location>
</feature>
<feature type="compositionally biased region" description="Polar residues" evidence="2">
    <location>
        <begin position="1131"/>
        <end position="1140"/>
    </location>
</feature>
<sequence>MDLKPREIIGRMEAKFNIKVSYMKAWDARRKAIKVIFGSWEESYHTLNLFMDVVASAIPGTREREKEKEKSWFSETAERFSSDAAVGKSVDLVVRVREQEIGVDPDLQILGRDKVFGIRAVLLEEWIVTRVVGEKDMDPPAESSVPNEQHSAAPIPSESMMQLATAIAHVMGDAQSKMSGSKEEEVDRHLQMFHKLKPPLFKGAVGPQAAEDWIMRVEKIFDSMQCPGNRKVPLAVFMLESEAERWWIGQQREKFQGKTNAEITWDEFTTVFRMWFVPPSAQRQMQEAFMRLEQGRKSVMEYEAEFTALARYAAHLIPTAEEKCYRFLHGLNRELRHPLVPFRIHEFSELVERARLIEIDLATPVPRYEDTRRRRDEVRRDDSGRDRDREKRSRYESSRGSASGSVPRSASVISSGSSGACVHCGKRHAGRCYLLTGQCFHCGQQGHRAAACPQKGLGGRTDSGTGSGQQRTVGPRTYSERSGNRIDDRAVRDQRETVAPRPPTLPPVVPRIYSLQSLQHREDQQRPEGSTAESFNGVLKRARGLPIQALITAIYYNIIVMFMRRMEFIATEEQQNNNFFAPRVQTSLNRVEDEARRMPEPIRLNLHEFQVIDMSSRSYREMASDQRRRRKKRTTGEPSGEGSSEAPPPTQLHPNIVSLHDTHRAAHPDGGTILEAASHLLMVHEWPVNCPRFIDALRLVGLDCVSQIRYLRMDHHLLTVLVERWSPQTNSFHLTVGEMTITLQDVAMILGVHIDGHALVGHAIVGAGRRWISWPDCCDDLLGSHPLPDVLYRDIFDHRITSRFRMGQAHAQTCCHLLPDTSGSKIHLQYLAIMEDLAVFSTYSLGGAILAHLYRELGEATRPSRANIAGCIHLLQIWAWEHLHVGRPLLRIPFPVELHGLSVGFRWNEDRLRELPVGNIISYKDELDGEDIWTARVPLISWKRVEWHLPDRVLRQFGLCLTTNIEPLDPSFKRVDGRGKSNMDWMLYHQAHIAIWESRRGYIVTGDLLDQHNNYSIHQYIQWYKSWATLYMLKAPVESPTTAYPRALSERLLRDFFLGTKQALQQHFNGSNDTQQQRDINIVAELCRGLRSKLYIQDQGYFEDRSEHDTPFSMTQEPPQQYSGYAGPSSYPDQGPSTDLFSSQVPADLDAYLTPDFVPSSLHRDDIAEEEVDVEKHHMLSQRPRRPPQHYTPGTDALPQRPHMRC</sequence>
<reference evidence="4" key="1">
    <citation type="journal article" date="2022" name="Front. Genet.">
        <title>Chromosome-Scale Assembly of the Dendrobium nobile Genome Provides Insights Into the Molecular Mechanism of the Biosynthesis of the Medicinal Active Ingredient of Dendrobium.</title>
        <authorList>
            <person name="Xu Q."/>
            <person name="Niu S.-C."/>
            <person name="Li K.-L."/>
            <person name="Zheng P.-J."/>
            <person name="Zhang X.-J."/>
            <person name="Jia Y."/>
            <person name="Liu Y."/>
            <person name="Niu Y.-X."/>
            <person name="Yu L.-H."/>
            <person name="Chen D.-F."/>
            <person name="Zhang G.-Q."/>
        </authorList>
    </citation>
    <scope>NUCLEOTIDE SEQUENCE</scope>
    <source>
        <tissue evidence="4">Leaf</tissue>
    </source>
</reference>
<feature type="compositionally biased region" description="Basic residues" evidence="2">
    <location>
        <begin position="1179"/>
        <end position="1188"/>
    </location>
</feature>
<feature type="compositionally biased region" description="Gly residues" evidence="2">
    <location>
        <begin position="457"/>
        <end position="467"/>
    </location>
</feature>
<dbReference type="Gene3D" id="4.10.60.10">
    <property type="entry name" value="Zinc finger, CCHC-type"/>
    <property type="match status" value="1"/>
</dbReference>
<keyword evidence="1" id="KW-0479">Metal-binding</keyword>
<dbReference type="Pfam" id="PF10536">
    <property type="entry name" value="PMD"/>
    <property type="match status" value="1"/>
</dbReference>
<dbReference type="GO" id="GO:0008270">
    <property type="term" value="F:zinc ion binding"/>
    <property type="evidence" value="ECO:0007669"/>
    <property type="project" value="UniProtKB-KW"/>
</dbReference>
<feature type="region of interest" description="Disordered" evidence="2">
    <location>
        <begin position="1105"/>
        <end position="1140"/>
    </location>
</feature>
<dbReference type="Proteomes" id="UP000829196">
    <property type="component" value="Unassembled WGS sequence"/>
</dbReference>
<evidence type="ECO:0000259" key="3">
    <source>
        <dbReference type="PROSITE" id="PS50158"/>
    </source>
</evidence>
<feature type="region of interest" description="Disordered" evidence="2">
    <location>
        <begin position="457"/>
        <end position="506"/>
    </location>
</feature>
<keyword evidence="1" id="KW-0862">Zinc</keyword>
<keyword evidence="1" id="KW-0863">Zinc-finger</keyword>
<dbReference type="InterPro" id="IPR001878">
    <property type="entry name" value="Znf_CCHC"/>
</dbReference>
<proteinExistence type="predicted"/>
<evidence type="ECO:0000256" key="1">
    <source>
        <dbReference type="PROSITE-ProRule" id="PRU00047"/>
    </source>
</evidence>
<name>A0A8T3ANJ6_DENNO</name>
<dbReference type="InterPro" id="IPR044824">
    <property type="entry name" value="MAIN-like"/>
</dbReference>
<dbReference type="PANTHER" id="PTHR46033">
    <property type="entry name" value="PROTEIN MAIN-LIKE 2"/>
    <property type="match status" value="1"/>
</dbReference>
<dbReference type="InterPro" id="IPR019557">
    <property type="entry name" value="AminoTfrase-like_pln_mobile"/>
</dbReference>
<feature type="compositionally biased region" description="Basic and acidic residues" evidence="2">
    <location>
        <begin position="478"/>
        <end position="498"/>
    </location>
</feature>
<evidence type="ECO:0000256" key="2">
    <source>
        <dbReference type="SAM" id="MobiDB-lite"/>
    </source>
</evidence>
<feature type="region of interest" description="Disordered" evidence="2">
    <location>
        <begin position="1171"/>
        <end position="1206"/>
    </location>
</feature>
<dbReference type="PROSITE" id="PS50158">
    <property type="entry name" value="ZF_CCHC"/>
    <property type="match status" value="1"/>
</dbReference>
<evidence type="ECO:0000313" key="4">
    <source>
        <dbReference type="EMBL" id="KAI0497594.1"/>
    </source>
</evidence>
<protein>
    <recommendedName>
        <fullName evidence="3">CCHC-type domain-containing protein</fullName>
    </recommendedName>
</protein>
<dbReference type="InterPro" id="IPR005162">
    <property type="entry name" value="Retrotrans_gag_dom"/>
</dbReference>